<comment type="caution">
    <text evidence="1">The sequence shown here is derived from an EMBL/GenBank/DDBJ whole genome shotgun (WGS) entry which is preliminary data.</text>
</comment>
<organism evidence="1 2">
    <name type="scientific">Corallococcus interemptor</name>
    <dbReference type="NCBI Taxonomy" id="2316720"/>
    <lineage>
        <taxon>Bacteria</taxon>
        <taxon>Pseudomonadati</taxon>
        <taxon>Myxococcota</taxon>
        <taxon>Myxococcia</taxon>
        <taxon>Myxococcales</taxon>
        <taxon>Cystobacterineae</taxon>
        <taxon>Myxococcaceae</taxon>
        <taxon>Corallococcus</taxon>
    </lineage>
</organism>
<keyword evidence="2" id="KW-1185">Reference proteome</keyword>
<name>A0A3A8QEP8_9BACT</name>
<dbReference type="Proteomes" id="UP000282656">
    <property type="component" value="Unassembled WGS sequence"/>
</dbReference>
<evidence type="ECO:0000313" key="2">
    <source>
        <dbReference type="Proteomes" id="UP000282656"/>
    </source>
</evidence>
<reference evidence="2" key="1">
    <citation type="submission" date="2018-09" db="EMBL/GenBank/DDBJ databases">
        <authorList>
            <person name="Livingstone P.G."/>
            <person name="Whitworth D.E."/>
        </authorList>
    </citation>
    <scope>NUCLEOTIDE SEQUENCE [LARGE SCALE GENOMIC DNA]</scope>
    <source>
        <strain evidence="2">AB047A</strain>
    </source>
</reference>
<proteinExistence type="predicted"/>
<gene>
    <name evidence="1" type="ORF">D7X96_25120</name>
</gene>
<feature type="non-terminal residue" evidence="1">
    <location>
        <position position="42"/>
    </location>
</feature>
<dbReference type="AlphaFoldDB" id="A0A3A8QEP8"/>
<protein>
    <submittedName>
        <fullName evidence="1">Polyhydroxyalkanoate biosynthesis repressor PhaR</fullName>
    </submittedName>
</protein>
<evidence type="ECO:0000313" key="1">
    <source>
        <dbReference type="EMBL" id="RKH64725.1"/>
    </source>
</evidence>
<sequence>MALACLPSCGPVDAGPPGSQGQAVVGGADAPGDGAAVALVAR</sequence>
<dbReference type="EMBL" id="RAWM01000080">
    <property type="protein sequence ID" value="RKH64725.1"/>
    <property type="molecule type" value="Genomic_DNA"/>
</dbReference>
<accession>A0A3A8QEP8</accession>